<sequence>MTDLWIDRFDQPYFPPWERRGVVNNQNFYAKLTQNLDYCAVVDYCNNNN</sequence>
<dbReference type="Proteomes" id="UP000258379">
    <property type="component" value="Unassembled WGS sequence"/>
</dbReference>
<proteinExistence type="predicted"/>
<protein>
    <submittedName>
        <fullName evidence="1">Uncharacterized protein</fullName>
    </submittedName>
</protein>
<accession>A0A2I1PLF7</accession>
<organism evidence="1 2">
    <name type="scientific">Gardnerella vaginalis</name>
    <dbReference type="NCBI Taxonomy" id="2702"/>
    <lineage>
        <taxon>Bacteria</taxon>
        <taxon>Bacillati</taxon>
        <taxon>Actinomycetota</taxon>
        <taxon>Actinomycetes</taxon>
        <taxon>Bifidobacteriales</taxon>
        <taxon>Bifidobacteriaceae</taxon>
        <taxon>Gardnerella</taxon>
    </lineage>
</organism>
<comment type="caution">
    <text evidence="1">The sequence shown here is derived from an EMBL/GenBank/DDBJ whole genome shotgun (WGS) entry which is preliminary data.</text>
</comment>
<gene>
    <name evidence="1" type="ORF">CG405_00085</name>
</gene>
<dbReference type="AlphaFoldDB" id="A0A2I1PLF7"/>
<dbReference type="EMBL" id="NNRU01000001">
    <property type="protein sequence ID" value="RFT30363.1"/>
    <property type="molecule type" value="Genomic_DNA"/>
</dbReference>
<name>A0A2I1PLF7_GARVA</name>
<evidence type="ECO:0000313" key="2">
    <source>
        <dbReference type="Proteomes" id="UP000258379"/>
    </source>
</evidence>
<reference evidence="1 2" key="1">
    <citation type="submission" date="2017-07" db="EMBL/GenBank/DDBJ databases">
        <title>A comparative genomics approach to explaining the enigmatic role of Gardnerella vaginalis in the vaginal microbiome.</title>
        <authorList>
            <person name="Vancuren S.J."/>
            <person name="Hill J.E."/>
        </authorList>
    </citation>
    <scope>NUCLEOTIDE SEQUENCE [LARGE SCALE GENOMIC DNA]</scope>
    <source>
        <strain evidence="1 2">WP023</strain>
    </source>
</reference>
<evidence type="ECO:0000313" key="1">
    <source>
        <dbReference type="EMBL" id="RFT30363.1"/>
    </source>
</evidence>